<dbReference type="PANTHER" id="PTHR35561">
    <property type="entry name" value="RNA 2',3'-CYCLIC PHOSPHODIESTERASE"/>
    <property type="match status" value="1"/>
</dbReference>
<feature type="domain" description="Phosphoesterase HXTX" evidence="3">
    <location>
        <begin position="92"/>
        <end position="166"/>
    </location>
</feature>
<dbReference type="SUPFAM" id="SSF55144">
    <property type="entry name" value="LigT-like"/>
    <property type="match status" value="1"/>
</dbReference>
<dbReference type="Proteomes" id="UP000784128">
    <property type="component" value="Unassembled WGS sequence"/>
</dbReference>
<feature type="short sequence motif" description="HXTX 1" evidence="2">
    <location>
        <begin position="37"/>
        <end position="40"/>
    </location>
</feature>
<feature type="active site" description="Proton acceptor" evidence="2">
    <location>
        <position position="121"/>
    </location>
</feature>
<dbReference type="RefSeq" id="WP_214297471.1">
    <property type="nucleotide sequence ID" value="NZ_JAHDYS010000005.1"/>
</dbReference>
<dbReference type="EMBL" id="JAHDYS010000005">
    <property type="protein sequence ID" value="MBT1071584.1"/>
    <property type="molecule type" value="Genomic_DNA"/>
</dbReference>
<dbReference type="NCBIfam" id="TIGR02258">
    <property type="entry name" value="2_5_ligase"/>
    <property type="match status" value="1"/>
</dbReference>
<dbReference type="PANTHER" id="PTHR35561:SF1">
    <property type="entry name" value="RNA 2',3'-CYCLIC PHOSPHODIESTERASE"/>
    <property type="match status" value="1"/>
</dbReference>
<dbReference type="HAMAP" id="MF_01940">
    <property type="entry name" value="RNA_CPDase"/>
    <property type="match status" value="1"/>
</dbReference>
<protein>
    <recommendedName>
        <fullName evidence="2">RNA 2',3'-cyclic phosphodiesterase</fullName>
        <shortName evidence="2">RNA 2',3'-CPDase</shortName>
        <ecNumber evidence="2">3.1.4.58</ecNumber>
    </recommendedName>
</protein>
<comment type="function">
    <text evidence="2">Hydrolyzes RNA 2',3'-cyclic phosphodiester to an RNA 2'-phosphomonoester.</text>
</comment>
<keyword evidence="5" id="KW-1185">Reference proteome</keyword>
<dbReference type="EC" id="3.1.4.58" evidence="2"/>
<organism evidence="4 5">
    <name type="scientific">Pelotalea chapellei</name>
    <dbReference type="NCBI Taxonomy" id="44671"/>
    <lineage>
        <taxon>Bacteria</taxon>
        <taxon>Pseudomonadati</taxon>
        <taxon>Thermodesulfobacteriota</taxon>
        <taxon>Desulfuromonadia</taxon>
        <taxon>Geobacterales</taxon>
        <taxon>Geobacteraceae</taxon>
        <taxon>Pelotalea</taxon>
    </lineage>
</organism>
<evidence type="ECO:0000313" key="5">
    <source>
        <dbReference type="Proteomes" id="UP000784128"/>
    </source>
</evidence>
<comment type="catalytic activity">
    <reaction evidence="2">
        <text>a 3'-end 2',3'-cyclophospho-ribonucleotide-RNA + H2O = a 3'-end 2'-phospho-ribonucleotide-RNA + H(+)</text>
        <dbReference type="Rhea" id="RHEA:11828"/>
        <dbReference type="Rhea" id="RHEA-COMP:10464"/>
        <dbReference type="Rhea" id="RHEA-COMP:17353"/>
        <dbReference type="ChEBI" id="CHEBI:15377"/>
        <dbReference type="ChEBI" id="CHEBI:15378"/>
        <dbReference type="ChEBI" id="CHEBI:83064"/>
        <dbReference type="ChEBI" id="CHEBI:173113"/>
        <dbReference type="EC" id="3.1.4.58"/>
    </reaction>
</comment>
<keyword evidence="1 2" id="KW-0378">Hydrolase</keyword>
<proteinExistence type="inferred from homology"/>
<dbReference type="InterPro" id="IPR004175">
    <property type="entry name" value="RNA_CPDase"/>
</dbReference>
<dbReference type="InterPro" id="IPR009097">
    <property type="entry name" value="Cyclic_Pdiesterase"/>
</dbReference>
<evidence type="ECO:0000313" key="4">
    <source>
        <dbReference type="EMBL" id="MBT1071584.1"/>
    </source>
</evidence>
<name>A0ABS5U7F4_9BACT</name>
<feature type="domain" description="Phosphoesterase HXTX" evidence="3">
    <location>
        <begin position="18"/>
        <end position="86"/>
    </location>
</feature>
<evidence type="ECO:0000256" key="2">
    <source>
        <dbReference type="HAMAP-Rule" id="MF_01940"/>
    </source>
</evidence>
<gene>
    <name evidence="4" type="primary">thpR</name>
    <name evidence="4" type="ORF">KJB30_07305</name>
</gene>
<reference evidence="4 5" key="1">
    <citation type="submission" date="2021-05" db="EMBL/GenBank/DDBJ databases">
        <title>The draft genome of Geobacter chapellei DSM 13688.</title>
        <authorList>
            <person name="Xu Z."/>
            <person name="Masuda Y."/>
            <person name="Itoh H."/>
            <person name="Senoo K."/>
        </authorList>
    </citation>
    <scope>NUCLEOTIDE SEQUENCE [LARGE SCALE GENOMIC DNA]</scope>
    <source>
        <strain evidence="4 5">DSM 13688</strain>
    </source>
</reference>
<evidence type="ECO:0000259" key="3">
    <source>
        <dbReference type="Pfam" id="PF02834"/>
    </source>
</evidence>
<accession>A0ABS5U7F4</accession>
<dbReference type="Gene3D" id="3.90.1140.10">
    <property type="entry name" value="Cyclic phosphodiesterase"/>
    <property type="match status" value="1"/>
</dbReference>
<dbReference type="Pfam" id="PF02834">
    <property type="entry name" value="LigT_PEase"/>
    <property type="match status" value="2"/>
</dbReference>
<feature type="active site" description="Proton donor" evidence="2">
    <location>
        <position position="37"/>
    </location>
</feature>
<feature type="short sequence motif" description="HXTX 2" evidence="2">
    <location>
        <begin position="121"/>
        <end position="124"/>
    </location>
</feature>
<comment type="caution">
    <text evidence="4">The sequence shown here is derived from an EMBL/GenBank/DDBJ whole genome shotgun (WGS) entry which is preliminary data.</text>
</comment>
<sequence length="178" mass="20042">MPRLFIAIDFSDEIKYRFEHLRVDIPGAKWVFNKQIHLTLAFLGDVENALVPRLTESLDKIHSPPFQLQHAGTGCFPDPKRPRVLWAGFEPQPLLNRLVAKIRTAVMTYGIPQDSRAMVPHVTLARIKAPAVCELNTFLHQSKAALPPVEVHEFILFESRLTSGGAVHSVVQTFKLDS</sequence>
<comment type="similarity">
    <text evidence="2">Belongs to the 2H phosphoesterase superfamily. ThpR family.</text>
</comment>
<evidence type="ECO:0000256" key="1">
    <source>
        <dbReference type="ARBA" id="ARBA00022801"/>
    </source>
</evidence>
<dbReference type="InterPro" id="IPR014051">
    <property type="entry name" value="Phosphoesterase_HXTX"/>
</dbReference>